<evidence type="ECO:0008006" key="3">
    <source>
        <dbReference type="Google" id="ProtNLM"/>
    </source>
</evidence>
<dbReference type="Proteomes" id="UP000178870">
    <property type="component" value="Unassembled WGS sequence"/>
</dbReference>
<evidence type="ECO:0000313" key="2">
    <source>
        <dbReference type="Proteomes" id="UP000178870"/>
    </source>
</evidence>
<dbReference type="CDD" id="cd12952">
    <property type="entry name" value="MMP_ACEL2062"/>
    <property type="match status" value="1"/>
</dbReference>
<evidence type="ECO:0000313" key="1">
    <source>
        <dbReference type="EMBL" id="OGM32961.1"/>
    </source>
</evidence>
<dbReference type="InterPro" id="IPR010428">
    <property type="entry name" value="Zincin_1"/>
</dbReference>
<dbReference type="EMBL" id="MGGP01000011">
    <property type="protein sequence ID" value="OGM32961.1"/>
    <property type="molecule type" value="Genomic_DNA"/>
</dbReference>
<proteinExistence type="predicted"/>
<dbReference type="AlphaFoldDB" id="A0A1F7Z080"/>
<organism evidence="1 2">
    <name type="scientific">Candidatus Woesebacteria bacterium RIFCSPHIGHO2_01_FULL_44_21</name>
    <dbReference type="NCBI Taxonomy" id="1802503"/>
    <lineage>
        <taxon>Bacteria</taxon>
        <taxon>Candidatus Woeseibacteriota</taxon>
    </lineage>
</organism>
<sequence>MNVPSMDEFEKYVDEAMKMLPKEFREKLDNVSIFIEDLPTREQIGKFDARHENFTLLGLYEGVPQTRRSNYGVGGAVPDKITLFRYPILSFAHSQEHLIELIRDTLWHEIGHHFGMSEEDIRKAQAKNRLKVV</sequence>
<dbReference type="InterPro" id="IPR038555">
    <property type="entry name" value="Zincin_1_sf"/>
</dbReference>
<dbReference type="Pfam" id="PF06262">
    <property type="entry name" value="Zincin_1"/>
    <property type="match status" value="1"/>
</dbReference>
<reference evidence="1 2" key="1">
    <citation type="journal article" date="2016" name="Nat. Commun.">
        <title>Thousands of microbial genomes shed light on interconnected biogeochemical processes in an aquifer system.</title>
        <authorList>
            <person name="Anantharaman K."/>
            <person name="Brown C.T."/>
            <person name="Hug L.A."/>
            <person name="Sharon I."/>
            <person name="Castelle C.J."/>
            <person name="Probst A.J."/>
            <person name="Thomas B.C."/>
            <person name="Singh A."/>
            <person name="Wilkins M.J."/>
            <person name="Karaoz U."/>
            <person name="Brodie E.L."/>
            <person name="Williams K.H."/>
            <person name="Hubbard S.S."/>
            <person name="Banfield J.F."/>
        </authorList>
    </citation>
    <scope>NUCLEOTIDE SEQUENCE [LARGE SCALE GENOMIC DNA]</scope>
</reference>
<dbReference type="Gene3D" id="3.30.2010.20">
    <property type="match status" value="1"/>
</dbReference>
<protein>
    <recommendedName>
        <fullName evidence="3">Metallopeptidase family protein</fullName>
    </recommendedName>
</protein>
<gene>
    <name evidence="1" type="ORF">A2803_05200</name>
</gene>
<name>A0A1F7Z080_9BACT</name>
<accession>A0A1F7Z080</accession>
<comment type="caution">
    <text evidence="1">The sequence shown here is derived from an EMBL/GenBank/DDBJ whole genome shotgun (WGS) entry which is preliminary data.</text>
</comment>
<dbReference type="SUPFAM" id="SSF55486">
    <property type="entry name" value="Metalloproteases ('zincins'), catalytic domain"/>
    <property type="match status" value="1"/>
</dbReference>